<evidence type="ECO:0000313" key="3">
    <source>
        <dbReference type="EMBL" id="SES05668.1"/>
    </source>
</evidence>
<evidence type="ECO:0000313" key="4">
    <source>
        <dbReference type="Proteomes" id="UP000199028"/>
    </source>
</evidence>
<sequence>MALGDTVMLKLAELSPYSGHVLLVLGVCAILVTVFLGLAVLLAIVLRGTDSAKDKKMVLLALRELVAGTLVAVAQLPARLTQAFVSIFWQGPPSADTQAPTSVALSSGHQQLPRTPNAEQQAPPADPVV</sequence>
<feature type="compositionally biased region" description="Polar residues" evidence="1">
    <location>
        <begin position="95"/>
        <end position="120"/>
    </location>
</feature>
<keyword evidence="4" id="KW-1185">Reference proteome</keyword>
<evidence type="ECO:0000256" key="2">
    <source>
        <dbReference type="SAM" id="Phobius"/>
    </source>
</evidence>
<dbReference type="EMBL" id="FOFT01000008">
    <property type="protein sequence ID" value="SES05668.1"/>
    <property type="molecule type" value="Genomic_DNA"/>
</dbReference>
<feature type="region of interest" description="Disordered" evidence="1">
    <location>
        <begin position="94"/>
        <end position="129"/>
    </location>
</feature>
<feature type="transmembrane region" description="Helical" evidence="2">
    <location>
        <begin position="20"/>
        <end position="46"/>
    </location>
</feature>
<keyword evidence="2" id="KW-1133">Transmembrane helix</keyword>
<keyword evidence="2" id="KW-0812">Transmembrane</keyword>
<organism evidence="3 4">
    <name type="scientific">Lentzea flaviverrucosa</name>
    <dbReference type="NCBI Taxonomy" id="200379"/>
    <lineage>
        <taxon>Bacteria</taxon>
        <taxon>Bacillati</taxon>
        <taxon>Actinomycetota</taxon>
        <taxon>Actinomycetes</taxon>
        <taxon>Pseudonocardiales</taxon>
        <taxon>Pseudonocardiaceae</taxon>
        <taxon>Lentzea</taxon>
    </lineage>
</organism>
<accession>A0A1H9U8U6</accession>
<protein>
    <submittedName>
        <fullName evidence="3">Uncharacterized protein</fullName>
    </submittedName>
</protein>
<proteinExistence type="predicted"/>
<keyword evidence="2" id="KW-0472">Membrane</keyword>
<name>A0A1H9U8U6_9PSEU</name>
<feature type="transmembrane region" description="Helical" evidence="2">
    <location>
        <begin position="58"/>
        <end position="78"/>
    </location>
</feature>
<evidence type="ECO:0000256" key="1">
    <source>
        <dbReference type="SAM" id="MobiDB-lite"/>
    </source>
</evidence>
<gene>
    <name evidence="3" type="ORF">SAMN05216195_108356</name>
</gene>
<dbReference type="Proteomes" id="UP000199028">
    <property type="component" value="Unassembled WGS sequence"/>
</dbReference>
<dbReference type="AlphaFoldDB" id="A0A1H9U8U6"/>
<reference evidence="4" key="1">
    <citation type="submission" date="2016-10" db="EMBL/GenBank/DDBJ databases">
        <authorList>
            <person name="Varghese N."/>
            <person name="Submissions S."/>
        </authorList>
    </citation>
    <scope>NUCLEOTIDE SEQUENCE [LARGE SCALE GENOMIC DNA]</scope>
    <source>
        <strain evidence="4">CGMCC 4.578</strain>
    </source>
</reference>